<evidence type="ECO:0000256" key="3">
    <source>
        <dbReference type="ARBA" id="ARBA00022605"/>
    </source>
</evidence>
<protein>
    <recommendedName>
        <fullName evidence="6 7">Diaminopimelate epimerase</fullName>
        <shortName evidence="6">DAP epimerase</shortName>
        <ecNumber evidence="6 7">5.1.1.7</ecNumber>
    </recommendedName>
    <alternativeName>
        <fullName evidence="6">PLP-independent amino acid racemase</fullName>
    </alternativeName>
</protein>
<dbReference type="InterPro" id="IPR001653">
    <property type="entry name" value="DAP_epimerase_DapF"/>
</dbReference>
<dbReference type="EMBL" id="JAFKCZ010000013">
    <property type="protein sequence ID" value="MBN7798235.1"/>
    <property type="molecule type" value="Genomic_DNA"/>
</dbReference>
<dbReference type="Gene3D" id="3.10.310.10">
    <property type="entry name" value="Diaminopimelate Epimerase, Chain A, domain 1"/>
    <property type="match status" value="2"/>
</dbReference>
<feature type="binding site" evidence="6">
    <location>
        <position position="13"/>
    </location>
    <ligand>
        <name>substrate</name>
    </ligand>
</feature>
<feature type="site" description="Important for dimerization" evidence="6">
    <location>
        <position position="270"/>
    </location>
</feature>
<comment type="caution">
    <text evidence="8">The sequence shown here is derived from an EMBL/GenBank/DDBJ whole genome shotgun (WGS) entry which is preliminary data.</text>
</comment>
<evidence type="ECO:0000256" key="7">
    <source>
        <dbReference type="NCBIfam" id="TIGR00652"/>
    </source>
</evidence>
<evidence type="ECO:0000256" key="5">
    <source>
        <dbReference type="ARBA" id="ARBA00023235"/>
    </source>
</evidence>
<feature type="site" description="Could be important to modulate the pK values of the two catalytic cysteine residues" evidence="6">
    <location>
        <position position="210"/>
    </location>
</feature>
<evidence type="ECO:0000256" key="1">
    <source>
        <dbReference type="ARBA" id="ARBA00010219"/>
    </source>
</evidence>
<gene>
    <name evidence="6 8" type="primary">dapF</name>
    <name evidence="8" type="ORF">JYP50_16620</name>
</gene>
<evidence type="ECO:0000313" key="9">
    <source>
        <dbReference type="Proteomes" id="UP000664303"/>
    </source>
</evidence>
<keyword evidence="3 6" id="KW-0028">Amino-acid biosynthesis</keyword>
<comment type="pathway">
    <text evidence="6">Amino-acid biosynthesis; L-lysine biosynthesis via DAP pathway; DL-2,6-diaminopimelate from LL-2,6-diaminopimelate: step 1/1.</text>
</comment>
<comment type="function">
    <text evidence="6">Catalyzes the stereoinversion of LL-2,6-diaminopimelate (L,L-DAP) to meso-diaminopimelate (meso-DAP), a precursor of L-lysine and an essential component of the bacterial peptidoglycan.</text>
</comment>
<dbReference type="PANTHER" id="PTHR31689:SF0">
    <property type="entry name" value="DIAMINOPIMELATE EPIMERASE"/>
    <property type="match status" value="1"/>
</dbReference>
<feature type="binding site" evidence="6">
    <location>
        <position position="66"/>
    </location>
    <ligand>
        <name>substrate</name>
    </ligand>
</feature>
<dbReference type="EC" id="5.1.1.7" evidence="6 7"/>
<comment type="catalytic activity">
    <reaction evidence="6">
        <text>(2S,6S)-2,6-diaminopimelate = meso-2,6-diaminopimelate</text>
        <dbReference type="Rhea" id="RHEA:15393"/>
        <dbReference type="ChEBI" id="CHEBI:57609"/>
        <dbReference type="ChEBI" id="CHEBI:57791"/>
        <dbReference type="EC" id="5.1.1.7"/>
    </reaction>
</comment>
<comment type="subunit">
    <text evidence="6">Homodimer.</text>
</comment>
<name>A0A939DHI7_9GAMM</name>
<feature type="binding site" evidence="6">
    <location>
        <begin position="220"/>
        <end position="221"/>
    </location>
    <ligand>
        <name>substrate</name>
    </ligand>
</feature>
<feature type="active site" description="Proton acceptor" evidence="6">
    <location>
        <position position="219"/>
    </location>
</feature>
<feature type="binding site" evidence="6">
    <location>
        <position position="46"/>
    </location>
    <ligand>
        <name>substrate</name>
    </ligand>
</feature>
<feature type="active site" description="Proton donor" evidence="6">
    <location>
        <position position="75"/>
    </location>
</feature>
<keyword evidence="2 6" id="KW-0963">Cytoplasm</keyword>
<sequence>MMLKFTKMHGAGNDFVVIDLISQKCRLRPRDIRKLADRRLGIGCDQVLVVEPPRRPDVDFRYRIYNADGDEVEQCGNGARCFARFVRDKKLTAKRRISVETAAGVIVLNARDHNQVEVDMGPPTFEPEQIPFKAAALAPSYTLAVAGRELEIGAVSMGNPHAVWRVDDVDSADVEGLGPRIEKHPDFPQRVNAGFMQVVSRGEIRLRVYERGVGETLACGTGACAAVVYGHSRGWLDDTVTVHLPGGKLAISWRGPGHNVMMTGPTAVVFEGTIKL</sequence>
<dbReference type="PANTHER" id="PTHR31689">
    <property type="entry name" value="DIAMINOPIMELATE EPIMERASE, CHLOROPLASTIC"/>
    <property type="match status" value="1"/>
</dbReference>
<feature type="binding site" evidence="6">
    <location>
        <begin position="210"/>
        <end position="211"/>
    </location>
    <ligand>
        <name>substrate</name>
    </ligand>
</feature>
<evidence type="ECO:0000256" key="2">
    <source>
        <dbReference type="ARBA" id="ARBA00022490"/>
    </source>
</evidence>
<dbReference type="FunFam" id="3.10.310.10:FF:000001">
    <property type="entry name" value="Diaminopimelate epimerase"/>
    <property type="match status" value="1"/>
</dbReference>
<dbReference type="HAMAP" id="MF_00197">
    <property type="entry name" value="DAP_epimerase"/>
    <property type="match status" value="1"/>
</dbReference>
<dbReference type="AlphaFoldDB" id="A0A939DHI7"/>
<evidence type="ECO:0000256" key="6">
    <source>
        <dbReference type="HAMAP-Rule" id="MF_00197"/>
    </source>
</evidence>
<feature type="binding site" evidence="6">
    <location>
        <position position="192"/>
    </location>
    <ligand>
        <name>substrate</name>
    </ligand>
</feature>
<feature type="site" description="Could be important to modulate the pK values of the two catalytic cysteine residues" evidence="6">
    <location>
        <position position="161"/>
    </location>
</feature>
<dbReference type="GO" id="GO:0008837">
    <property type="term" value="F:diaminopimelate epimerase activity"/>
    <property type="evidence" value="ECO:0007669"/>
    <property type="project" value="UniProtKB-UniRule"/>
</dbReference>
<dbReference type="Pfam" id="PF01678">
    <property type="entry name" value="DAP_epimerase"/>
    <property type="match status" value="2"/>
</dbReference>
<dbReference type="RefSeq" id="WP_206561685.1">
    <property type="nucleotide sequence ID" value="NZ_JAFKCZ010000013.1"/>
</dbReference>
<dbReference type="GO" id="GO:0005829">
    <property type="term" value="C:cytosol"/>
    <property type="evidence" value="ECO:0007669"/>
    <property type="project" value="TreeGrafter"/>
</dbReference>
<accession>A0A939DHI7</accession>
<organism evidence="8 9">
    <name type="scientific">Parahaliea mediterranea</name>
    <dbReference type="NCBI Taxonomy" id="651086"/>
    <lineage>
        <taxon>Bacteria</taxon>
        <taxon>Pseudomonadati</taxon>
        <taxon>Pseudomonadota</taxon>
        <taxon>Gammaproteobacteria</taxon>
        <taxon>Cellvibrionales</taxon>
        <taxon>Halieaceae</taxon>
        <taxon>Parahaliea</taxon>
    </lineage>
</organism>
<comment type="similarity">
    <text evidence="1 6">Belongs to the diaminopimelate epimerase family.</text>
</comment>
<comment type="subcellular location">
    <subcellularLocation>
        <location evidence="6">Cytoplasm</location>
    </subcellularLocation>
</comment>
<keyword evidence="4 6" id="KW-0457">Lysine biosynthesis</keyword>
<dbReference type="Proteomes" id="UP000664303">
    <property type="component" value="Unassembled WGS sequence"/>
</dbReference>
<proteinExistence type="inferred from homology"/>
<feature type="binding site" evidence="6">
    <location>
        <begin position="76"/>
        <end position="77"/>
    </location>
    <ligand>
        <name>substrate</name>
    </ligand>
</feature>
<evidence type="ECO:0000256" key="4">
    <source>
        <dbReference type="ARBA" id="ARBA00023154"/>
    </source>
</evidence>
<feature type="binding site" evidence="6">
    <location>
        <position position="159"/>
    </location>
    <ligand>
        <name>substrate</name>
    </ligand>
</feature>
<evidence type="ECO:0000313" key="8">
    <source>
        <dbReference type="EMBL" id="MBN7798235.1"/>
    </source>
</evidence>
<dbReference type="SUPFAM" id="SSF54506">
    <property type="entry name" value="Diaminopimelate epimerase-like"/>
    <property type="match status" value="1"/>
</dbReference>
<keyword evidence="9" id="KW-1185">Reference proteome</keyword>
<dbReference type="GO" id="GO:0009089">
    <property type="term" value="P:lysine biosynthetic process via diaminopimelate"/>
    <property type="evidence" value="ECO:0007669"/>
    <property type="project" value="UniProtKB-UniRule"/>
</dbReference>
<reference evidence="8" key="1">
    <citation type="submission" date="2021-02" db="EMBL/GenBank/DDBJ databases">
        <title>PHA producing bacteria isolated from coastal sediment in Guangdong, Shenzhen.</title>
        <authorList>
            <person name="Zheng W."/>
            <person name="Yu S."/>
            <person name="Huang Y."/>
        </authorList>
    </citation>
    <scope>NUCLEOTIDE SEQUENCE</scope>
    <source>
        <strain evidence="8">TN14-10</strain>
    </source>
</reference>
<keyword evidence="5 6" id="KW-0413">Isomerase</keyword>
<dbReference type="NCBIfam" id="TIGR00652">
    <property type="entry name" value="DapF"/>
    <property type="match status" value="1"/>
</dbReference>